<comment type="subcellular location">
    <subcellularLocation>
        <location evidence="1">Nucleus</location>
    </subcellularLocation>
</comment>
<dbReference type="SUPFAM" id="SSF75704">
    <property type="entry name" value="Mitotic arrest deficient-like 1, Mad1"/>
    <property type="match status" value="1"/>
</dbReference>
<evidence type="ECO:0000256" key="4">
    <source>
        <dbReference type="ARBA" id="ARBA00022618"/>
    </source>
</evidence>
<reference evidence="11" key="1">
    <citation type="journal article" date="2011" name="Science">
        <title>The plant cell wall-decomposing machinery underlies the functional diversity of forest fungi.</title>
        <authorList>
            <person name="Eastwood D.C."/>
            <person name="Floudas D."/>
            <person name="Binder M."/>
            <person name="Majcherczyk A."/>
            <person name="Schneider P."/>
            <person name="Aerts A."/>
            <person name="Asiegbu F.O."/>
            <person name="Baker S.E."/>
            <person name="Barry K."/>
            <person name="Bendiksby M."/>
            <person name="Blumentritt M."/>
            <person name="Coutinho P.M."/>
            <person name="Cullen D."/>
            <person name="de Vries R.P."/>
            <person name="Gathman A."/>
            <person name="Goodell B."/>
            <person name="Henrissat B."/>
            <person name="Ihrmark K."/>
            <person name="Kauserud H."/>
            <person name="Kohler A."/>
            <person name="LaButti K."/>
            <person name="Lapidus A."/>
            <person name="Lavin J.L."/>
            <person name="Lee Y.-H."/>
            <person name="Lindquist E."/>
            <person name="Lilly W."/>
            <person name="Lucas S."/>
            <person name="Morin E."/>
            <person name="Murat C."/>
            <person name="Oguiza J.A."/>
            <person name="Park J."/>
            <person name="Pisabarro A.G."/>
            <person name="Riley R."/>
            <person name="Rosling A."/>
            <person name="Salamov A."/>
            <person name="Schmidt O."/>
            <person name="Schmutz J."/>
            <person name="Skrede I."/>
            <person name="Stenlid J."/>
            <person name="Wiebenga A."/>
            <person name="Xie X."/>
            <person name="Kuees U."/>
            <person name="Hibbett D.S."/>
            <person name="Hoffmeister D."/>
            <person name="Hoegberg N."/>
            <person name="Martin F."/>
            <person name="Grigoriev I.V."/>
            <person name="Watkinson S.C."/>
        </authorList>
    </citation>
    <scope>NUCLEOTIDE SEQUENCE [LARGE SCALE GENOMIC DNA]</scope>
    <source>
        <strain evidence="11">strain S7.3</strain>
    </source>
</reference>
<evidence type="ECO:0000313" key="10">
    <source>
        <dbReference type="EMBL" id="EGN97367.1"/>
    </source>
</evidence>
<keyword evidence="5" id="KW-0498">Mitosis</keyword>
<keyword evidence="6" id="KW-0539">Nucleus</keyword>
<dbReference type="Gene3D" id="3.30.457.60">
    <property type="match status" value="1"/>
</dbReference>
<dbReference type="Gene3D" id="1.20.5.170">
    <property type="match status" value="1"/>
</dbReference>
<feature type="coiled-coil region" evidence="8">
    <location>
        <begin position="286"/>
        <end position="320"/>
    </location>
</feature>
<dbReference type="Gene3D" id="6.10.250.90">
    <property type="match status" value="1"/>
</dbReference>
<dbReference type="HOGENOM" id="CLU_021480_0_0_1"/>
<comment type="similarity">
    <text evidence="2">Belongs to the MAD1 family.</text>
</comment>
<dbReference type="GO" id="GO:0005635">
    <property type="term" value="C:nuclear envelope"/>
    <property type="evidence" value="ECO:0007669"/>
    <property type="project" value="TreeGrafter"/>
</dbReference>
<dbReference type="PANTHER" id="PTHR23168">
    <property type="entry name" value="MITOTIC SPINDLE ASSEMBLY CHECKPOINT PROTEIN MAD1 MITOTIC ARREST DEFICIENT-LIKE PROTEIN 1"/>
    <property type="match status" value="1"/>
</dbReference>
<keyword evidence="4" id="KW-0132">Cell division</keyword>
<dbReference type="GO" id="GO:0007094">
    <property type="term" value="P:mitotic spindle assembly checkpoint signaling"/>
    <property type="evidence" value="ECO:0007669"/>
    <property type="project" value="InterPro"/>
</dbReference>
<dbReference type="OrthoDB" id="331602at2759"/>
<evidence type="ECO:0000256" key="7">
    <source>
        <dbReference type="ARBA" id="ARBA00023306"/>
    </source>
</evidence>
<dbReference type="GO" id="GO:0072686">
    <property type="term" value="C:mitotic spindle"/>
    <property type="evidence" value="ECO:0007669"/>
    <property type="project" value="TreeGrafter"/>
</dbReference>
<keyword evidence="8" id="KW-0175">Coiled coil</keyword>
<gene>
    <name evidence="10" type="ORF">SERLA73DRAFT_57356</name>
</gene>
<dbReference type="OMA" id="YKLDFMP"/>
<dbReference type="eggNOG" id="KOG4593">
    <property type="taxonomic scope" value="Eukaryota"/>
</dbReference>
<dbReference type="STRING" id="936435.F8Q2F6"/>
<dbReference type="Pfam" id="PF05557">
    <property type="entry name" value="MAD"/>
    <property type="match status" value="1"/>
</dbReference>
<dbReference type="Proteomes" id="UP000008063">
    <property type="component" value="Unassembled WGS sequence"/>
</dbReference>
<feature type="compositionally biased region" description="Basic and acidic residues" evidence="9">
    <location>
        <begin position="475"/>
        <end position="486"/>
    </location>
</feature>
<dbReference type="InParanoid" id="F8Q2F6"/>
<name>F8Q2F6_SERL3</name>
<dbReference type="InterPro" id="IPR008672">
    <property type="entry name" value="Mad1"/>
</dbReference>
<evidence type="ECO:0000256" key="2">
    <source>
        <dbReference type="ARBA" id="ARBA00008029"/>
    </source>
</evidence>
<evidence type="ECO:0000313" key="11">
    <source>
        <dbReference type="Proteomes" id="UP000008063"/>
    </source>
</evidence>
<evidence type="ECO:0000256" key="1">
    <source>
        <dbReference type="ARBA" id="ARBA00004123"/>
    </source>
</evidence>
<proteinExistence type="inferred from homology"/>
<dbReference type="EMBL" id="GL945482">
    <property type="protein sequence ID" value="EGN97367.1"/>
    <property type="molecule type" value="Genomic_DNA"/>
</dbReference>
<dbReference type="GO" id="GO:0000776">
    <property type="term" value="C:kinetochore"/>
    <property type="evidence" value="ECO:0007669"/>
    <property type="project" value="TreeGrafter"/>
</dbReference>
<evidence type="ECO:0000256" key="3">
    <source>
        <dbReference type="ARBA" id="ARBA00022019"/>
    </source>
</evidence>
<feature type="region of interest" description="Disordered" evidence="9">
    <location>
        <begin position="465"/>
        <end position="486"/>
    </location>
</feature>
<protein>
    <recommendedName>
        <fullName evidence="3">Spindle assembly checkpoint component MAD1</fullName>
    </recommendedName>
</protein>
<organism evidence="11">
    <name type="scientific">Serpula lacrymans var. lacrymans (strain S7.3)</name>
    <name type="common">Dry rot fungus</name>
    <dbReference type="NCBI Taxonomy" id="936435"/>
    <lineage>
        <taxon>Eukaryota</taxon>
        <taxon>Fungi</taxon>
        <taxon>Dikarya</taxon>
        <taxon>Basidiomycota</taxon>
        <taxon>Agaricomycotina</taxon>
        <taxon>Agaricomycetes</taxon>
        <taxon>Agaricomycetidae</taxon>
        <taxon>Boletales</taxon>
        <taxon>Coniophorineae</taxon>
        <taxon>Serpulaceae</taxon>
        <taxon>Serpula</taxon>
    </lineage>
</organism>
<dbReference type="PANTHER" id="PTHR23168:SF0">
    <property type="entry name" value="MITOTIC SPINDLE ASSEMBLY CHECKPOINT PROTEIN MAD1"/>
    <property type="match status" value="1"/>
</dbReference>
<dbReference type="GO" id="GO:0051301">
    <property type="term" value="P:cell division"/>
    <property type="evidence" value="ECO:0007669"/>
    <property type="project" value="UniProtKB-KW"/>
</dbReference>
<dbReference type="AlphaFoldDB" id="F8Q2F6"/>
<evidence type="ECO:0000256" key="5">
    <source>
        <dbReference type="ARBA" id="ARBA00022776"/>
    </source>
</evidence>
<keyword evidence="7" id="KW-0131">Cell cycle</keyword>
<evidence type="ECO:0000256" key="8">
    <source>
        <dbReference type="SAM" id="Coils"/>
    </source>
</evidence>
<feature type="coiled-coil region" evidence="8">
    <location>
        <begin position="178"/>
        <end position="246"/>
    </location>
</feature>
<sequence>MAHASLERQLLAAQTAKMELETKVRDKDIQIDRLERDRRFFADREKEEREEKEKEREEREEEKRKVDADLRATRNALSTLREQYADLEEAHSSLSRSTSQTIASQKSQLITFSRQSSVLEEELSEFKRIANERSVTIQDLQDQVERASVTQETFTRKNVEDETWGVVREELSRQAEYLRSLESANSKLTAEVTVLRERHASIEVLREEKRGLERKVSVMEELREKIVKLEAQVEAARREREEWCVTPTQTPVSVTQNLSTLRLTYARLYEEHGTNVALLRRREAEIQDTEQRISEAIGSIDTLKAEAQALKEKVTRREQRTMLAEREVGFLQALVASFTAEQASQETEISNEANEALLQQFQRQGELLKAYKAANNTLQITIDTLDSDTSTVGNKRKKHLERIEELEQTLFELRGKIGTGNHVPPGMRVLCLRDNPAQQWSDLRQEIMDRLKNENSALIKRLKELEENGASSDQSTERRQGEELVPRESWEVVNKEKKELEDVVKQKEKRLLRLQQVFTAKSTEFRETIASILGLKLAFYPNGQVRVTSIYDLSASFVFQPLSKSTPEGEGARMQLVAQGEGGPQDLPQLMRFWVEQEQCIPGFLASVTLECYDKSKRENGDNP</sequence>
<feature type="region of interest" description="Disordered" evidence="9">
    <location>
        <begin position="42"/>
        <end position="66"/>
    </location>
</feature>
<dbReference type="FunCoup" id="F8Q2F6">
    <property type="interactions" value="436"/>
</dbReference>
<dbReference type="GO" id="GO:0051315">
    <property type="term" value="P:attachment of mitotic spindle microtubules to kinetochore"/>
    <property type="evidence" value="ECO:0007669"/>
    <property type="project" value="TreeGrafter"/>
</dbReference>
<evidence type="ECO:0000256" key="9">
    <source>
        <dbReference type="SAM" id="MobiDB-lite"/>
    </source>
</evidence>
<evidence type="ECO:0000256" key="6">
    <source>
        <dbReference type="ARBA" id="ARBA00023242"/>
    </source>
</evidence>
<keyword evidence="11" id="KW-1185">Reference proteome</keyword>
<accession>F8Q2F6</accession>